<evidence type="ECO:0000313" key="2">
    <source>
        <dbReference type="EMBL" id="AXC16146.1"/>
    </source>
</evidence>
<organism evidence="2 3">
    <name type="scientific">Acidisarcina polymorpha</name>
    <dbReference type="NCBI Taxonomy" id="2211140"/>
    <lineage>
        <taxon>Bacteria</taxon>
        <taxon>Pseudomonadati</taxon>
        <taxon>Acidobacteriota</taxon>
        <taxon>Terriglobia</taxon>
        <taxon>Terriglobales</taxon>
        <taxon>Acidobacteriaceae</taxon>
        <taxon>Acidisarcina</taxon>
    </lineage>
</organism>
<dbReference type="GO" id="GO:0004190">
    <property type="term" value="F:aspartic-type endopeptidase activity"/>
    <property type="evidence" value="ECO:0007669"/>
    <property type="project" value="InterPro"/>
</dbReference>
<dbReference type="InterPro" id="IPR034122">
    <property type="entry name" value="Retropepsin-like_bacterial"/>
</dbReference>
<dbReference type="InterPro" id="IPR001969">
    <property type="entry name" value="Aspartic_peptidase_AS"/>
</dbReference>
<gene>
    <name evidence="2" type="ORF">ACPOL_6942</name>
</gene>
<evidence type="ECO:0000256" key="1">
    <source>
        <dbReference type="SAM" id="SignalP"/>
    </source>
</evidence>
<name>A0A2Z5GBV7_9BACT</name>
<dbReference type="PROSITE" id="PS00141">
    <property type="entry name" value="ASP_PROTEASE"/>
    <property type="match status" value="1"/>
</dbReference>
<protein>
    <recommendedName>
        <fullName evidence="4">Peptidase A2 domain-containing protein</fullName>
    </recommendedName>
</protein>
<sequence>MKHAFSNARLELLAFFALTSIALPLLDAEARCPGGIASVNPRFVQGALIIIPVRINHKGPFDFMVDTGSQVTVADPSLASELDLKPQGAVGLVSVANYAKASIAVLETLEAGSLTVDKPFVLVKELEQIRAADTRIRGVLGENFLAHFDLLIDYRHKVVCLDATQTLAGFVHGEHIPLVAPQHPESELPYVERLVISARLSGAGPREILLQVDSGSDGPILFPYPKGLELKRLERAALQTSGANQAFAALAPQDMRIGAYILSNISFVTPVRFGQSLPVPEEDGLLPTVLFQSVFISHANRYVTFDPR</sequence>
<dbReference type="Pfam" id="PF13650">
    <property type="entry name" value="Asp_protease_2"/>
    <property type="match status" value="1"/>
</dbReference>
<keyword evidence="1" id="KW-0732">Signal</keyword>
<keyword evidence="2" id="KW-0614">Plasmid</keyword>
<accession>A0A2Z5GBV7</accession>
<dbReference type="EMBL" id="CP030843">
    <property type="protein sequence ID" value="AXC16146.1"/>
    <property type="molecule type" value="Genomic_DNA"/>
</dbReference>
<dbReference type="KEGG" id="abas:ACPOL_6942"/>
<dbReference type="Proteomes" id="UP000253606">
    <property type="component" value="Plasmid pACPOL4"/>
</dbReference>
<dbReference type="SUPFAM" id="SSF50630">
    <property type="entry name" value="Acid proteases"/>
    <property type="match status" value="1"/>
</dbReference>
<feature type="signal peptide" evidence="1">
    <location>
        <begin position="1"/>
        <end position="22"/>
    </location>
</feature>
<dbReference type="AlphaFoldDB" id="A0A2Z5GBV7"/>
<dbReference type="CDD" id="cd05483">
    <property type="entry name" value="retropepsin_like_bacteria"/>
    <property type="match status" value="1"/>
</dbReference>
<dbReference type="InterPro" id="IPR021109">
    <property type="entry name" value="Peptidase_aspartic_dom_sf"/>
</dbReference>
<geneLocation type="plasmid" evidence="3">
    <name>pacpol4</name>
</geneLocation>
<reference evidence="2 3" key="1">
    <citation type="journal article" date="2018" name="Front. Microbiol.">
        <title>Hydrolytic Capabilities as a Key to Environmental Success: Chitinolytic and Cellulolytic Acidobacteria From Acidic Sub-arctic Soils and Boreal Peatlands.</title>
        <authorList>
            <person name="Belova S.E."/>
            <person name="Ravin N.V."/>
            <person name="Pankratov T.A."/>
            <person name="Rakitin A.L."/>
            <person name="Ivanova A.A."/>
            <person name="Beletsky A.V."/>
            <person name="Mardanov A.V."/>
            <person name="Sinninghe Damste J.S."/>
            <person name="Dedysh S.N."/>
        </authorList>
    </citation>
    <scope>NUCLEOTIDE SEQUENCE [LARGE SCALE GENOMIC DNA]</scope>
    <source>
        <strain evidence="2 3">SBC82</strain>
        <plasmid evidence="3">pacpol4</plasmid>
    </source>
</reference>
<dbReference type="Gene3D" id="2.40.70.10">
    <property type="entry name" value="Acid Proteases"/>
    <property type="match status" value="1"/>
</dbReference>
<dbReference type="GO" id="GO:0006508">
    <property type="term" value="P:proteolysis"/>
    <property type="evidence" value="ECO:0007669"/>
    <property type="project" value="InterPro"/>
</dbReference>
<evidence type="ECO:0000313" key="3">
    <source>
        <dbReference type="Proteomes" id="UP000253606"/>
    </source>
</evidence>
<evidence type="ECO:0008006" key="4">
    <source>
        <dbReference type="Google" id="ProtNLM"/>
    </source>
</evidence>
<proteinExistence type="predicted"/>
<feature type="chain" id="PRO_5016332288" description="Peptidase A2 domain-containing protein" evidence="1">
    <location>
        <begin position="23"/>
        <end position="308"/>
    </location>
</feature>
<keyword evidence="3" id="KW-1185">Reference proteome</keyword>
<dbReference type="RefSeq" id="WP_161557685.1">
    <property type="nucleotide sequence ID" value="NZ_CP030843.1"/>
</dbReference>